<dbReference type="RefSeq" id="WP_072755059.1">
    <property type="nucleotide sequence ID" value="NZ_FQUK01000005.1"/>
</dbReference>
<dbReference type="PROSITE" id="PS51257">
    <property type="entry name" value="PROKAR_LIPOPROTEIN"/>
    <property type="match status" value="1"/>
</dbReference>
<protein>
    <recommendedName>
        <fullName evidence="4">Lipoprotein</fullName>
    </recommendedName>
</protein>
<name>A0A1M4TQF2_9GAMM</name>
<evidence type="ECO:0000256" key="1">
    <source>
        <dbReference type="SAM" id="SignalP"/>
    </source>
</evidence>
<evidence type="ECO:0000313" key="3">
    <source>
        <dbReference type="Proteomes" id="UP000242857"/>
    </source>
</evidence>
<gene>
    <name evidence="2" type="ORF">SAMN02745204_00510</name>
</gene>
<dbReference type="EMBL" id="FQUK01000005">
    <property type="protein sequence ID" value="SHE46740.1"/>
    <property type="molecule type" value="Genomic_DNA"/>
</dbReference>
<keyword evidence="1" id="KW-0732">Signal</keyword>
<sequence>MPTRRTPAARVRRHLVWPLLACLGLAACQQPAGERVPDVPAEAATRPVDAVYLLRDRLLARDGAGFARLAVPPDLHAQLGQAWREGRSRWPLDELPLDAHLPAMLAALQAPNAETALMASFNRQFAHADRDIDQAVRTLVVFGEEYVARDPSLGPDERAQTLQAIEALGRWAIQAPLDDPARAHRFFTALTAAARRTGLDGQAGWPALAALGMTQSLNRLSPFFATLLAQLRQQYGLDLDATLRGLDVRLVEQTGDQARLHLHYLLAGTPVDAELRAVRLDGHWYLADYVERAQRSLAGPAQ</sequence>
<keyword evidence="3" id="KW-1185">Reference proteome</keyword>
<organism evidence="2 3">
    <name type="scientific">Thermomonas hydrothermalis</name>
    <dbReference type="NCBI Taxonomy" id="213588"/>
    <lineage>
        <taxon>Bacteria</taxon>
        <taxon>Pseudomonadati</taxon>
        <taxon>Pseudomonadota</taxon>
        <taxon>Gammaproteobacteria</taxon>
        <taxon>Lysobacterales</taxon>
        <taxon>Lysobacteraceae</taxon>
        <taxon>Thermomonas</taxon>
    </lineage>
</organism>
<feature type="chain" id="PRO_5013019344" description="Lipoprotein" evidence="1">
    <location>
        <begin position="33"/>
        <end position="302"/>
    </location>
</feature>
<feature type="signal peptide" evidence="1">
    <location>
        <begin position="1"/>
        <end position="32"/>
    </location>
</feature>
<evidence type="ECO:0008006" key="4">
    <source>
        <dbReference type="Google" id="ProtNLM"/>
    </source>
</evidence>
<dbReference type="OrthoDB" id="6194714at2"/>
<proteinExistence type="predicted"/>
<reference evidence="3" key="1">
    <citation type="submission" date="2016-11" db="EMBL/GenBank/DDBJ databases">
        <authorList>
            <person name="Varghese N."/>
            <person name="Submissions S."/>
        </authorList>
    </citation>
    <scope>NUCLEOTIDE SEQUENCE [LARGE SCALE GENOMIC DNA]</scope>
    <source>
        <strain evidence="3">DSM 14834</strain>
    </source>
</reference>
<dbReference type="Proteomes" id="UP000242857">
    <property type="component" value="Unassembled WGS sequence"/>
</dbReference>
<accession>A0A1M4TQF2</accession>
<evidence type="ECO:0000313" key="2">
    <source>
        <dbReference type="EMBL" id="SHE46740.1"/>
    </source>
</evidence>
<dbReference type="AlphaFoldDB" id="A0A1M4TQF2"/>
<dbReference type="STRING" id="213588.SAMN02745204_00510"/>